<proteinExistence type="inferred from homology"/>
<dbReference type="PROSITE" id="PS51419">
    <property type="entry name" value="RAB"/>
    <property type="match status" value="1"/>
</dbReference>
<dbReference type="PRINTS" id="PR00449">
    <property type="entry name" value="RASTRNSFRMNG"/>
</dbReference>
<dbReference type="InterPro" id="IPR027417">
    <property type="entry name" value="P-loop_NTPase"/>
</dbReference>
<keyword evidence="3" id="KW-1185">Reference proteome</keyword>
<dbReference type="PANTHER" id="PTHR47979">
    <property type="entry name" value="DRAB11-RELATED"/>
    <property type="match status" value="1"/>
</dbReference>
<name>A0A9Q0LTJ7_ANAIG</name>
<dbReference type="Proteomes" id="UP001149090">
    <property type="component" value="Unassembled WGS sequence"/>
</dbReference>
<dbReference type="EMBL" id="JAPDFW010000046">
    <property type="protein sequence ID" value="KAJ5078738.1"/>
    <property type="molecule type" value="Genomic_DNA"/>
</dbReference>
<dbReference type="PROSITE" id="PS51421">
    <property type="entry name" value="RAS"/>
    <property type="match status" value="1"/>
</dbReference>
<dbReference type="Pfam" id="PF00071">
    <property type="entry name" value="Ras"/>
    <property type="match status" value="1"/>
</dbReference>
<dbReference type="Gene3D" id="3.40.50.300">
    <property type="entry name" value="P-loop containing nucleotide triphosphate hydrolases"/>
    <property type="match status" value="1"/>
</dbReference>
<dbReference type="InterPro" id="IPR001806">
    <property type="entry name" value="Small_GTPase"/>
</dbReference>
<organism evidence="2 3">
    <name type="scientific">Anaeramoeba ignava</name>
    <name type="common">Anaerobic marine amoeba</name>
    <dbReference type="NCBI Taxonomy" id="1746090"/>
    <lineage>
        <taxon>Eukaryota</taxon>
        <taxon>Metamonada</taxon>
        <taxon>Anaeramoebidae</taxon>
        <taxon>Anaeramoeba</taxon>
    </lineage>
</organism>
<dbReference type="NCBIfam" id="TIGR00231">
    <property type="entry name" value="small_GTP"/>
    <property type="match status" value="1"/>
</dbReference>
<evidence type="ECO:0000313" key="3">
    <source>
        <dbReference type="Proteomes" id="UP001149090"/>
    </source>
</evidence>
<dbReference type="GO" id="GO:0005525">
    <property type="term" value="F:GTP binding"/>
    <property type="evidence" value="ECO:0007669"/>
    <property type="project" value="InterPro"/>
</dbReference>
<dbReference type="InterPro" id="IPR050209">
    <property type="entry name" value="Rab_GTPases_membrane_traffic"/>
</dbReference>
<dbReference type="FunFam" id="3.40.50.300:FF:000808">
    <property type="entry name" value="Small GTP-binding protein, putative"/>
    <property type="match status" value="1"/>
</dbReference>
<sequence>MGDYNFCFKIVIVGDPHCGKTCILMRYTEDKFSDEYEVTLGFGMGTKRIEMNNFQIKLEIWDTAGQDTFKALTKSYFRGASGAFVVYDITRKETFESTKIWLSDLENESPGIPIILIGNKSDLAHRRQVSVKEAEEFATEKKILFTETSAKESTGINDAFNILTKKILIKTQKGENKEVITGQKVKPNIRVGEDFDEKKKAKCC</sequence>
<dbReference type="OMA" id="TPERACC"/>
<gene>
    <name evidence="2" type="ORF">M0811_14729</name>
</gene>
<comment type="caution">
    <text evidence="2">The sequence shown here is derived from an EMBL/GenBank/DDBJ whole genome shotgun (WGS) entry which is preliminary data.</text>
</comment>
<dbReference type="CDD" id="cd00154">
    <property type="entry name" value="Rab"/>
    <property type="match status" value="1"/>
</dbReference>
<dbReference type="PROSITE" id="PS51420">
    <property type="entry name" value="RHO"/>
    <property type="match status" value="1"/>
</dbReference>
<dbReference type="AlphaFoldDB" id="A0A9Q0LTJ7"/>
<comment type="similarity">
    <text evidence="1">Belongs to the small GTPase superfamily. Rab family.</text>
</comment>
<reference evidence="2" key="1">
    <citation type="submission" date="2022-10" db="EMBL/GenBank/DDBJ databases">
        <title>Novel sulphate-reducing endosymbionts in the free-living metamonad Anaeramoeba.</title>
        <authorList>
            <person name="Jerlstrom-Hultqvist J."/>
            <person name="Cepicka I."/>
            <person name="Gallot-Lavallee L."/>
            <person name="Salas-Leiva D."/>
            <person name="Curtis B.A."/>
            <person name="Zahonova K."/>
            <person name="Pipaliya S."/>
            <person name="Dacks J."/>
            <person name="Roger A.J."/>
        </authorList>
    </citation>
    <scope>NUCLEOTIDE SEQUENCE</scope>
    <source>
        <strain evidence="2">BMAN</strain>
    </source>
</reference>
<protein>
    <submittedName>
        <fullName evidence="2">Rab2a member ras oncogene family</fullName>
    </submittedName>
</protein>
<evidence type="ECO:0000313" key="2">
    <source>
        <dbReference type="EMBL" id="KAJ5078738.1"/>
    </source>
</evidence>
<dbReference type="SMART" id="SM00173">
    <property type="entry name" value="RAS"/>
    <property type="match status" value="1"/>
</dbReference>
<dbReference type="InterPro" id="IPR005225">
    <property type="entry name" value="Small_GTP-bd"/>
</dbReference>
<dbReference type="SUPFAM" id="SSF52540">
    <property type="entry name" value="P-loop containing nucleoside triphosphate hydrolases"/>
    <property type="match status" value="1"/>
</dbReference>
<dbReference type="SMART" id="SM00176">
    <property type="entry name" value="RAN"/>
    <property type="match status" value="1"/>
</dbReference>
<dbReference type="SMART" id="SM00175">
    <property type="entry name" value="RAB"/>
    <property type="match status" value="1"/>
</dbReference>
<accession>A0A9Q0LTJ7</accession>
<dbReference type="SMART" id="SM00174">
    <property type="entry name" value="RHO"/>
    <property type="match status" value="1"/>
</dbReference>
<evidence type="ECO:0000256" key="1">
    <source>
        <dbReference type="ARBA" id="ARBA00006270"/>
    </source>
</evidence>
<dbReference type="GO" id="GO:0003924">
    <property type="term" value="F:GTPase activity"/>
    <property type="evidence" value="ECO:0007669"/>
    <property type="project" value="InterPro"/>
</dbReference>